<dbReference type="EMBL" id="KK198876">
    <property type="protein sequence ID" value="KCW45230.1"/>
    <property type="molecule type" value="Genomic_DNA"/>
</dbReference>
<sequence>MHKQASTSSLGTDLISLQKKKLLLRTTNLHDFSPFQVYMSVAGREKNEGSEECEILLSDKIALCEN</sequence>
<keyword evidence="3" id="KW-1185">Reference proteome</keyword>
<dbReference type="Proteomes" id="UP000030711">
    <property type="component" value="Unassembled WGS sequence"/>
</dbReference>
<gene>
    <name evidence="2" type="ORF">EUGRSUZ_L01125</name>
</gene>
<name>A0A058ZVZ2_EUCGR</name>
<organism evidence="2">
    <name type="scientific">Eucalyptus grandis</name>
    <name type="common">Flooded gum</name>
    <dbReference type="NCBI Taxonomy" id="71139"/>
    <lineage>
        <taxon>Eukaryota</taxon>
        <taxon>Viridiplantae</taxon>
        <taxon>Streptophyta</taxon>
        <taxon>Embryophyta</taxon>
        <taxon>Tracheophyta</taxon>
        <taxon>Spermatophyta</taxon>
        <taxon>Magnoliopsida</taxon>
        <taxon>eudicotyledons</taxon>
        <taxon>Gunneridae</taxon>
        <taxon>Pentapetalae</taxon>
        <taxon>rosids</taxon>
        <taxon>malvids</taxon>
        <taxon>Myrtales</taxon>
        <taxon>Myrtaceae</taxon>
        <taxon>Myrtoideae</taxon>
        <taxon>Eucalypteae</taxon>
        <taxon>Eucalyptus</taxon>
    </lineage>
</organism>
<protein>
    <submittedName>
        <fullName evidence="2">Uncharacterized protein</fullName>
    </submittedName>
</protein>
<dbReference type="AlphaFoldDB" id="A0A058ZVZ2"/>
<dbReference type="InParanoid" id="A0A058ZVZ2"/>
<evidence type="ECO:0000313" key="2">
    <source>
        <dbReference type="EMBL" id="KCW45230.1"/>
    </source>
</evidence>
<dbReference type="EMBL" id="MU848361">
    <property type="protein sequence ID" value="KAK2632754.1"/>
    <property type="molecule type" value="Genomic_DNA"/>
</dbReference>
<dbReference type="Gramene" id="KCW45230">
    <property type="protein sequence ID" value="KCW45230"/>
    <property type="gene ID" value="EUGRSUZ_L01125"/>
</dbReference>
<accession>A0A058ZVZ2</accession>
<evidence type="ECO:0000313" key="3">
    <source>
        <dbReference type="Proteomes" id="UP000030711"/>
    </source>
</evidence>
<reference evidence="1" key="3">
    <citation type="submission" date="2023-04" db="EMBL/GenBank/DDBJ databases">
        <title>WGS assembly of Eucalyptus grandis.</title>
        <authorList>
            <person name="Myburg A."/>
            <person name="Grattapaglia D."/>
            <person name="Tuskan G."/>
            <person name="Hellsten U."/>
            <person name="Hayes R."/>
            <person name="Grimwood J."/>
            <person name="Jenkins J."/>
            <person name="Lindquist E."/>
            <person name="Tice H."/>
            <person name="Bauer D."/>
            <person name="Goodstein D."/>
            <person name="Dubchak I."/>
            <person name="Poliakov A."/>
            <person name="Mizrachi E."/>
            <person name="Kullan A."/>
            <person name="Hussey S."/>
            <person name="Pinard D."/>
            <person name="Van D."/>
            <person name="Singh P."/>
            <person name="Van J."/>
            <person name="Silva-Junior O."/>
            <person name="Togawa R."/>
            <person name="Pappas M."/>
            <person name="Faria D."/>
            <person name="Sansaloni C."/>
            <person name="Petroli C."/>
            <person name="Yang X."/>
            <person name="Ranjan P."/>
            <person name="Tschaplinski T."/>
            <person name="Ye C."/>
            <person name="Li T."/>
            <person name="Sterck L."/>
            <person name="Vanneste K."/>
            <person name="Murat F."/>
            <person name="Soler M."/>
            <person name="Clemente H."/>
            <person name="Saidi N."/>
            <person name="Cassan-Wang H."/>
            <person name="Dunand C."/>
            <person name="Hefer C."/>
            <person name="Bornberg-Bauer E."/>
            <person name="Kersting A."/>
            <person name="Vining K."/>
            <person name="Amarasinghe V."/>
            <person name="Ranik M."/>
            <person name="Naithani S."/>
            <person name="Elser J."/>
            <person name="Boyd A."/>
            <person name="Liston A."/>
            <person name="Spatafora J."/>
            <person name="Dharmwardhana P."/>
            <person name="Raja R."/>
            <person name="Sullivan C."/>
            <person name="Romanel E."/>
            <person name="Alves-Ferreira M."/>
            <person name="Kulheim C."/>
            <person name="Foley W."/>
            <person name="Carocha V."/>
            <person name="Paiva J."/>
            <person name="Kudrna D."/>
            <person name="Brommonschenkel S."/>
            <person name="Pasquali G."/>
            <person name="Byrne M."/>
            <person name="Rigault P."/>
            <person name="Tibbits J."/>
            <person name="Spokevicius A."/>
            <person name="Jones R."/>
            <person name="Steane D."/>
            <person name="Vaillancourt R."/>
            <person name="Potts B."/>
            <person name="Joubert F."/>
            <person name="Barry K."/>
            <person name="Pappas G."/>
            <person name="Strauss S."/>
            <person name="Jaiswal P."/>
            <person name="Grima-Pettenati J."/>
            <person name="Salse J."/>
            <person name="Van D."/>
            <person name="Rokhsar D."/>
            <person name="Schmutz J."/>
        </authorList>
    </citation>
    <scope>NUCLEOTIDE SEQUENCE</scope>
    <source>
        <tissue evidence="1">Leaf extractions</tissue>
    </source>
</reference>
<proteinExistence type="predicted"/>
<reference evidence="1" key="4">
    <citation type="submission" date="2023-07" db="EMBL/GenBank/DDBJ databases">
        <authorList>
            <person name="Myburg A.A."/>
            <person name="Grattapaglia D."/>
            <person name="Tuskan G.A."/>
            <person name="Hellsten U."/>
            <person name="Hayes R.D."/>
            <person name="Grimwood J."/>
            <person name="Jenkins J."/>
            <person name="Lindquist E."/>
            <person name="Tice H."/>
            <person name="Bauer D."/>
            <person name="Goodstein D.M."/>
            <person name="Dubchak I."/>
            <person name="Poliakov A."/>
            <person name="Mizrachi E."/>
            <person name="Kullan A.R."/>
            <person name="Hussey S.G."/>
            <person name="Pinard D."/>
            <person name="Van D.M."/>
            <person name="Singh P."/>
            <person name="Van J.I."/>
            <person name="Silva-Junior O.B."/>
            <person name="Togawa R.C."/>
            <person name="Pappas M.R."/>
            <person name="Faria D.A."/>
            <person name="Sansaloni C.P."/>
            <person name="Petroli C.D."/>
            <person name="Yang X."/>
            <person name="Ranjan P."/>
            <person name="Tschaplinski T.J."/>
            <person name="Ye C.Y."/>
            <person name="Li T."/>
            <person name="Sterck L."/>
            <person name="Vanneste K."/>
            <person name="Murat F."/>
            <person name="Soler M."/>
            <person name="Clemente H.S."/>
            <person name="Saidi N."/>
            <person name="Cassan-Wang H."/>
            <person name="Dunand C."/>
            <person name="Hefer C.A."/>
            <person name="Bornberg-Bauer E."/>
            <person name="Kersting A.R."/>
            <person name="Vining K."/>
            <person name="Amarasinghe V."/>
            <person name="Ranik M."/>
            <person name="Naithani S."/>
            <person name="Elser J."/>
            <person name="Boyd A.E."/>
            <person name="Liston A."/>
            <person name="Spatafora J.W."/>
            <person name="Dharmwardhana P."/>
            <person name="Raja R."/>
            <person name="Sullivan C."/>
            <person name="Romanel E."/>
            <person name="Alves-Ferreira M."/>
            <person name="Kulheim C."/>
            <person name="Foley W."/>
            <person name="Carocha V."/>
            <person name="Paiva J."/>
            <person name="Kudrna D."/>
            <person name="Brommonschenkel S.H."/>
            <person name="Pasquali G."/>
            <person name="Byrne M."/>
            <person name="Rigault P."/>
            <person name="Tibbits J."/>
            <person name="Spokevicius A."/>
            <person name="Jones R.C."/>
            <person name="Steane D.A."/>
            <person name="Vaillancourt R.E."/>
            <person name="Potts B.M."/>
            <person name="Joubert F."/>
            <person name="Barry K."/>
            <person name="Pappas G.J."/>
            <person name="Strauss S.H."/>
            <person name="Jaiswal P."/>
            <person name="Grima-Pettenati J."/>
            <person name="Salse J."/>
            <person name="Van D.P."/>
            <person name="Rokhsar D.S."/>
            <person name="Schmutz J."/>
        </authorList>
    </citation>
    <scope>NUCLEOTIDE SEQUENCE</scope>
    <source>
        <tissue evidence="1">Leaf extractions</tissue>
    </source>
</reference>
<evidence type="ECO:0000313" key="1">
    <source>
        <dbReference type="EMBL" id="KAK2632754.1"/>
    </source>
</evidence>
<reference evidence="2" key="1">
    <citation type="submission" date="2013-07" db="EMBL/GenBank/DDBJ databases">
        <title>The genome of Eucalyptus grandis.</title>
        <authorList>
            <person name="Schmutz J."/>
            <person name="Hayes R."/>
            <person name="Myburg A."/>
            <person name="Tuskan G."/>
            <person name="Grattapaglia D."/>
            <person name="Rokhsar D.S."/>
        </authorList>
    </citation>
    <scope>NUCLEOTIDE SEQUENCE</scope>
    <source>
        <tissue evidence="2">Leaf extractions</tissue>
    </source>
</reference>
<reference evidence="1" key="2">
    <citation type="journal article" date="2014" name="Nature">
        <title>The genome of Eucalyptus grandis.</title>
        <authorList>
            <person name="Myburg A.A."/>
            <person name="Grattapaglia D."/>
            <person name="Tuskan G.A."/>
            <person name="Hellsten U."/>
            <person name="Hayes R.D."/>
            <person name="Grimwood J."/>
            <person name="Jenkins J."/>
            <person name="Lindquist E."/>
            <person name="Tice H."/>
            <person name="Bauer D."/>
            <person name="Goodstein D.M."/>
            <person name="Dubchak I."/>
            <person name="Poliakov A."/>
            <person name="Mizrachi E."/>
            <person name="Kullan A.R."/>
            <person name="Hussey S.G."/>
            <person name="Pinard D."/>
            <person name="van der Merwe K."/>
            <person name="Singh P."/>
            <person name="van Jaarsveld I."/>
            <person name="Silva-Junior O.B."/>
            <person name="Togawa R.C."/>
            <person name="Pappas M.R."/>
            <person name="Faria D.A."/>
            <person name="Sansaloni C.P."/>
            <person name="Petroli C.D."/>
            <person name="Yang X."/>
            <person name="Ranjan P."/>
            <person name="Tschaplinski T.J."/>
            <person name="Ye C.Y."/>
            <person name="Li T."/>
            <person name="Sterck L."/>
            <person name="Vanneste K."/>
            <person name="Murat F."/>
            <person name="Soler M."/>
            <person name="Clemente H.S."/>
            <person name="Saidi N."/>
            <person name="Cassan-Wang H."/>
            <person name="Dunand C."/>
            <person name="Hefer C.A."/>
            <person name="Bornberg-Bauer E."/>
            <person name="Kersting A.R."/>
            <person name="Vining K."/>
            <person name="Amarasinghe V."/>
            <person name="Ranik M."/>
            <person name="Naithani S."/>
            <person name="Elser J."/>
            <person name="Boyd A.E."/>
            <person name="Liston A."/>
            <person name="Spatafora J.W."/>
            <person name="Dharmwardhana P."/>
            <person name="Raja R."/>
            <person name="Sullivan C."/>
            <person name="Romanel E."/>
            <person name="Alves-Ferreira M."/>
            <person name="Kulheim C."/>
            <person name="Foley W."/>
            <person name="Carocha V."/>
            <person name="Paiva J."/>
            <person name="Kudrna D."/>
            <person name="Brommonschenkel S.H."/>
            <person name="Pasquali G."/>
            <person name="Byrne M."/>
            <person name="Rigault P."/>
            <person name="Tibbits J."/>
            <person name="Spokevicius A."/>
            <person name="Jones R.C."/>
            <person name="Steane D.A."/>
            <person name="Vaillancourt R.E."/>
            <person name="Potts B.M."/>
            <person name="Joubert F."/>
            <person name="Barry K."/>
            <person name="Pappas G.J."/>
            <person name="Strauss S.H."/>
            <person name="Jaiswal P."/>
            <person name="Grima-Pettenati J."/>
            <person name="Salse J."/>
            <person name="Van de Peer Y."/>
            <person name="Rokhsar D.S."/>
            <person name="Schmutz J."/>
        </authorList>
    </citation>
    <scope>NUCLEOTIDE SEQUENCE</scope>
    <source>
        <tissue evidence="1">Leaf extractions</tissue>
    </source>
</reference>